<keyword evidence="8" id="KW-1185">Reference proteome</keyword>
<dbReference type="Gene3D" id="2.40.10.340">
    <property type="entry name" value="Rod shape-determining protein MreC, domain 1"/>
    <property type="match status" value="1"/>
</dbReference>
<dbReference type="GO" id="GO:0008360">
    <property type="term" value="P:regulation of cell shape"/>
    <property type="evidence" value="ECO:0007669"/>
    <property type="project" value="UniProtKB-KW"/>
</dbReference>
<dbReference type="PANTHER" id="PTHR34138">
    <property type="entry name" value="CELL SHAPE-DETERMINING PROTEIN MREC"/>
    <property type="match status" value="1"/>
</dbReference>
<dbReference type="GO" id="GO:0005886">
    <property type="term" value="C:plasma membrane"/>
    <property type="evidence" value="ECO:0007669"/>
    <property type="project" value="TreeGrafter"/>
</dbReference>
<reference evidence="7 8" key="1">
    <citation type="submission" date="2018-04" db="EMBL/GenBank/DDBJ databases">
        <title>Novel Campyloabacter and Helicobacter Species and Strains.</title>
        <authorList>
            <person name="Mannion A.J."/>
            <person name="Shen Z."/>
            <person name="Fox J.G."/>
        </authorList>
    </citation>
    <scope>NUCLEOTIDE SEQUENCE [LARGE SCALE GENOMIC DNA]</scope>
    <source>
        <strain evidence="7 8">MIT 97-5075</strain>
    </source>
</reference>
<dbReference type="Pfam" id="PF04085">
    <property type="entry name" value="MreC"/>
    <property type="match status" value="1"/>
</dbReference>
<evidence type="ECO:0000256" key="2">
    <source>
        <dbReference type="ARBA" id="ARBA00013855"/>
    </source>
</evidence>
<evidence type="ECO:0000256" key="4">
    <source>
        <dbReference type="ARBA" id="ARBA00032089"/>
    </source>
</evidence>
<feature type="domain" description="Rod shape-determining protein MreC beta-barrel core" evidence="6">
    <location>
        <begin position="143"/>
        <end position="234"/>
    </location>
</feature>
<evidence type="ECO:0000313" key="8">
    <source>
        <dbReference type="Proteomes" id="UP000256424"/>
    </source>
</evidence>
<dbReference type="InterPro" id="IPR042175">
    <property type="entry name" value="Cell/Rod_MreC_2"/>
</dbReference>
<organism evidence="7 8">
    <name type="scientific">Helicobacter aurati</name>
    <dbReference type="NCBI Taxonomy" id="137778"/>
    <lineage>
        <taxon>Bacteria</taxon>
        <taxon>Pseudomonadati</taxon>
        <taxon>Campylobacterota</taxon>
        <taxon>Epsilonproteobacteria</taxon>
        <taxon>Campylobacterales</taxon>
        <taxon>Helicobacteraceae</taxon>
        <taxon>Helicobacter</taxon>
    </lineage>
</organism>
<feature type="coiled-coil region" evidence="5">
    <location>
        <begin position="38"/>
        <end position="65"/>
    </location>
</feature>
<keyword evidence="3" id="KW-0133">Cell shape</keyword>
<comment type="similarity">
    <text evidence="1">Belongs to the MreC family.</text>
</comment>
<evidence type="ECO:0000256" key="5">
    <source>
        <dbReference type="SAM" id="Coils"/>
    </source>
</evidence>
<evidence type="ECO:0000313" key="7">
    <source>
        <dbReference type="EMBL" id="RDU73830.1"/>
    </source>
</evidence>
<accession>A0A3D8J964</accession>
<dbReference type="InterPro" id="IPR042177">
    <property type="entry name" value="Cell/Rod_1"/>
</dbReference>
<dbReference type="NCBIfam" id="NF010507">
    <property type="entry name" value="PRK13922.10-6"/>
    <property type="match status" value="1"/>
</dbReference>
<dbReference type="AlphaFoldDB" id="A0A3D8J964"/>
<dbReference type="OrthoDB" id="5372414at2"/>
<dbReference type="InterPro" id="IPR007221">
    <property type="entry name" value="MreC"/>
</dbReference>
<gene>
    <name evidence="7" type="ORF">CQA66_00330</name>
</gene>
<name>A0A3D8J964_9HELI</name>
<dbReference type="Gene3D" id="2.40.10.350">
    <property type="entry name" value="Rod shape-determining protein MreC, domain 2"/>
    <property type="match status" value="1"/>
</dbReference>
<comment type="caution">
    <text evidence="7">The sequence shown here is derived from an EMBL/GenBank/DDBJ whole genome shotgun (WGS) entry which is preliminary data.</text>
</comment>
<dbReference type="Proteomes" id="UP000256424">
    <property type="component" value="Unassembled WGS sequence"/>
</dbReference>
<dbReference type="EMBL" id="NXLW01000001">
    <property type="protein sequence ID" value="RDU73830.1"/>
    <property type="molecule type" value="Genomic_DNA"/>
</dbReference>
<proteinExistence type="inferred from homology"/>
<evidence type="ECO:0000256" key="1">
    <source>
        <dbReference type="ARBA" id="ARBA00009369"/>
    </source>
</evidence>
<dbReference type="PANTHER" id="PTHR34138:SF1">
    <property type="entry name" value="CELL SHAPE-DETERMINING PROTEIN MREC"/>
    <property type="match status" value="1"/>
</dbReference>
<keyword evidence="5" id="KW-0175">Coiled coil</keyword>
<evidence type="ECO:0000259" key="6">
    <source>
        <dbReference type="Pfam" id="PF04085"/>
    </source>
</evidence>
<protein>
    <recommendedName>
        <fullName evidence="2">Cell shape-determining protein MreC</fullName>
    </recommendedName>
    <alternativeName>
        <fullName evidence="4">Cell shape protein MreC</fullName>
    </alternativeName>
</protein>
<sequence length="259" mass="29524">MLMGFIPALREYAISVSFGIKELYLEKKQNMTFFIQDYINQAQKIKEMREQIVQLEKQNIAYNALRAEFDNLYYSLNLERHYNDTDVTLVKVLSYATLGSYTKVWIVYDQEKDSRKTFGIVKDGYAIGIAKVVNNHLLGILNGDPECGYSVYIGENNVPGTLRTLSDGSIIIDYIPAWQSIKTGDKVVTSGLDGIFFEGIEVGVIGNIQFQEAYLRAELQPYAFSNRLNYVWLVDTKIPQITRLNPNDIVAQDVDSKKK</sequence>
<dbReference type="InterPro" id="IPR055342">
    <property type="entry name" value="MreC_beta-barrel_core"/>
</dbReference>
<evidence type="ECO:0000256" key="3">
    <source>
        <dbReference type="ARBA" id="ARBA00022960"/>
    </source>
</evidence>